<dbReference type="Proteomes" id="UP000053593">
    <property type="component" value="Unassembled WGS sequence"/>
</dbReference>
<gene>
    <name evidence="1" type="ORF">GYMLUDRAFT_250685</name>
</gene>
<evidence type="ECO:0000313" key="2">
    <source>
        <dbReference type="Proteomes" id="UP000053593"/>
    </source>
</evidence>
<dbReference type="HOGENOM" id="CLU_729690_0_0_1"/>
<accession>A0A0D0BU25</accession>
<proteinExistence type="predicted"/>
<organism evidence="1 2">
    <name type="scientific">Collybiopsis luxurians FD-317 M1</name>
    <dbReference type="NCBI Taxonomy" id="944289"/>
    <lineage>
        <taxon>Eukaryota</taxon>
        <taxon>Fungi</taxon>
        <taxon>Dikarya</taxon>
        <taxon>Basidiomycota</taxon>
        <taxon>Agaricomycotina</taxon>
        <taxon>Agaricomycetes</taxon>
        <taxon>Agaricomycetidae</taxon>
        <taxon>Agaricales</taxon>
        <taxon>Marasmiineae</taxon>
        <taxon>Omphalotaceae</taxon>
        <taxon>Collybiopsis</taxon>
        <taxon>Collybiopsis luxurians</taxon>
    </lineage>
</organism>
<name>A0A0D0BU25_9AGAR</name>
<reference evidence="1 2" key="1">
    <citation type="submission" date="2014-04" db="EMBL/GenBank/DDBJ databases">
        <title>Evolutionary Origins and Diversification of the Mycorrhizal Mutualists.</title>
        <authorList>
            <consortium name="DOE Joint Genome Institute"/>
            <consortium name="Mycorrhizal Genomics Consortium"/>
            <person name="Kohler A."/>
            <person name="Kuo A."/>
            <person name="Nagy L.G."/>
            <person name="Floudas D."/>
            <person name="Copeland A."/>
            <person name="Barry K.W."/>
            <person name="Cichocki N."/>
            <person name="Veneault-Fourrey C."/>
            <person name="LaButti K."/>
            <person name="Lindquist E.A."/>
            <person name="Lipzen A."/>
            <person name="Lundell T."/>
            <person name="Morin E."/>
            <person name="Murat C."/>
            <person name="Riley R."/>
            <person name="Ohm R."/>
            <person name="Sun H."/>
            <person name="Tunlid A."/>
            <person name="Henrissat B."/>
            <person name="Grigoriev I.V."/>
            <person name="Hibbett D.S."/>
            <person name="Martin F."/>
        </authorList>
    </citation>
    <scope>NUCLEOTIDE SEQUENCE [LARGE SCALE GENOMIC DNA]</scope>
    <source>
        <strain evidence="1 2">FD-317 M1</strain>
    </source>
</reference>
<sequence>MTKLFESGANSITTLEGQNITHTDVFYVWVTIAWHLEQVLVDLENDVSQYWSQVVQIYNDCFNQMMTETSHQLFLLGYVLHPLYFLNGGLQLAMPLIQDGEMPTHSQYSDLFATICQAALSILSAEHICTGMKNGKKSEFEDLIQQLLHWVYGLPPFTSRSFFLLKDSALNYWEQLGKDSGASILAKVTVIIFSIMPSKLCDQCAASLLGWINAVHQSLMTPEHLIECAQLSQWYKFGLTEGDYQHIATANVKVSPVEASLVLLSAPTLMDLLNDHELLPKDVDQDALQEAFFKALDPYDLHKTEHLDAVHAADPIDEDGRFVLQSSDRWAVSAFIKLDSPALQELIMPLRMSETASEKTVLLSNNIEEEEFDDNDLAL</sequence>
<dbReference type="OrthoDB" id="3060808at2759"/>
<dbReference type="AlphaFoldDB" id="A0A0D0BU25"/>
<dbReference type="EMBL" id="KN834833">
    <property type="protein sequence ID" value="KIK53104.1"/>
    <property type="molecule type" value="Genomic_DNA"/>
</dbReference>
<keyword evidence="2" id="KW-1185">Reference proteome</keyword>
<evidence type="ECO:0000313" key="1">
    <source>
        <dbReference type="EMBL" id="KIK53104.1"/>
    </source>
</evidence>
<protein>
    <submittedName>
        <fullName evidence="1">Uncharacterized protein</fullName>
    </submittedName>
</protein>